<reference evidence="5 6" key="1">
    <citation type="submission" date="2024-01" db="EMBL/GenBank/DDBJ databases">
        <title>Genome assemblies of Stephania.</title>
        <authorList>
            <person name="Yang L."/>
        </authorList>
    </citation>
    <scope>NUCLEOTIDE SEQUENCE [LARGE SCALE GENOMIC DNA]</scope>
    <source>
        <strain evidence="5">JXDWG</strain>
        <tissue evidence="5">Leaf</tissue>
    </source>
</reference>
<dbReference type="InterPro" id="IPR012935">
    <property type="entry name" value="NuBaID_N"/>
</dbReference>
<dbReference type="PANTHER" id="PTHR15835">
    <property type="entry name" value="NUCLEAR-INTERACTING PARTNER OF ALK"/>
    <property type="match status" value="1"/>
</dbReference>
<dbReference type="EMBL" id="JBBNAG010000007">
    <property type="protein sequence ID" value="KAK9118382.1"/>
    <property type="molecule type" value="Genomic_DNA"/>
</dbReference>
<keyword evidence="2" id="KW-0539">Nucleus</keyword>
<name>A0AAP0IPM4_9MAGN</name>
<dbReference type="Pfam" id="PF07967">
    <property type="entry name" value="zf-C3HC"/>
    <property type="match status" value="1"/>
</dbReference>
<accession>A0AAP0IPM4</accession>
<comment type="caution">
    <text evidence="5">The sequence shown here is derived from an EMBL/GenBank/DDBJ whole genome shotgun (WGS) entry which is preliminary data.</text>
</comment>
<evidence type="ECO:0000313" key="5">
    <source>
        <dbReference type="EMBL" id="KAK9118382.1"/>
    </source>
</evidence>
<dbReference type="PANTHER" id="PTHR15835:SF6">
    <property type="entry name" value="ZINC FINGER C3HC-TYPE PROTEIN 1"/>
    <property type="match status" value="1"/>
</dbReference>
<dbReference type="GO" id="GO:0005634">
    <property type="term" value="C:nucleus"/>
    <property type="evidence" value="ECO:0007669"/>
    <property type="project" value="UniProtKB-SubCell"/>
</dbReference>
<feature type="region of interest" description="Disordered" evidence="3">
    <location>
        <begin position="41"/>
        <end position="60"/>
    </location>
</feature>
<gene>
    <name evidence="5" type="ORF">Scep_016475</name>
</gene>
<sequence>MADGDAEKRLHSVMDKLFHSPKPNQLRNRIARPSIGRTNEPLLVAESSRGSKRSATAGAGSEIPLCKPWDRGDLLRRLNTFKSMSWFAKPKVVSAVNCARRGWINVDMDTIACEACGARLLFCTPPSWTQHQIEKAAAVFSLKLNDGHKMLCPWIDNACDETLSQFPPTPAPALIDSYYKRFSALLQLSALPIISSSSVDRMKSPQFEHFLEQFELSGFFHGTVQTSGVEPLGNEHEAISANLYYQAHKLISLCGWETRVLPYMVDCGNPSIQRTDDAHSKDLFPPVNGRNAAIIMLSTSGADDAMEVNNDHAHRLQTCDPSSVVLECKLCGASVGLWAFSAVPRPLELVRLVESSKGDNEPNFSNSDGTIIDCTGASRTDYAVGENHFSGNEGLSPAVSTKKRHLDLSFSIAGGPPPAKQNYRARVSLPIISRYLRTGVSSNLNLRDNNNKRHEDSARLCNLSNTNSIKQNRDSSICPQIIEFEAIGNGKGNEIEPFSRRDDESSCLNQESLEENVPSCATEVPPELAVDMVSDPIDENQARCAMNISQVSGSRNNADERDGIPEATTLSTDTSFQVADALVTGSGTNGRVEDGFSNQDNSVMMMTEVSRQQLDKDILGNDMNSEDPSESWDLASSNVNSLDMITNVDATCLMELLNADEYNHFKESSNEQGTLDEINRLTPTVQPAINNEFGAAKRLGNDLRAMESDQVMTFDPIAQHRHFCPWIETNGGAACGWQLTLSALDRESDSSRHLPRKSPACSSLEVDDPIASVRNLFASPPLKRKKTSSGST</sequence>
<evidence type="ECO:0000256" key="3">
    <source>
        <dbReference type="SAM" id="MobiDB-lite"/>
    </source>
</evidence>
<proteinExistence type="predicted"/>
<evidence type="ECO:0000313" key="6">
    <source>
        <dbReference type="Proteomes" id="UP001419268"/>
    </source>
</evidence>
<evidence type="ECO:0000256" key="2">
    <source>
        <dbReference type="ARBA" id="ARBA00023242"/>
    </source>
</evidence>
<organism evidence="5 6">
    <name type="scientific">Stephania cephalantha</name>
    <dbReference type="NCBI Taxonomy" id="152367"/>
    <lineage>
        <taxon>Eukaryota</taxon>
        <taxon>Viridiplantae</taxon>
        <taxon>Streptophyta</taxon>
        <taxon>Embryophyta</taxon>
        <taxon>Tracheophyta</taxon>
        <taxon>Spermatophyta</taxon>
        <taxon>Magnoliopsida</taxon>
        <taxon>Ranunculales</taxon>
        <taxon>Menispermaceae</taxon>
        <taxon>Menispermoideae</taxon>
        <taxon>Cissampelideae</taxon>
        <taxon>Stephania</taxon>
    </lineage>
</organism>
<feature type="domain" description="C3HC-type" evidence="4">
    <location>
        <begin position="68"/>
        <end position="193"/>
    </location>
</feature>
<comment type="subcellular location">
    <subcellularLocation>
        <location evidence="1">Nucleus</location>
    </subcellularLocation>
</comment>
<evidence type="ECO:0000259" key="4">
    <source>
        <dbReference type="Pfam" id="PF07967"/>
    </source>
</evidence>
<dbReference type="AlphaFoldDB" id="A0AAP0IPM4"/>
<keyword evidence="6" id="KW-1185">Reference proteome</keyword>
<dbReference type="Proteomes" id="UP001419268">
    <property type="component" value="Unassembled WGS sequence"/>
</dbReference>
<evidence type="ECO:0000256" key="1">
    <source>
        <dbReference type="ARBA" id="ARBA00004123"/>
    </source>
</evidence>
<protein>
    <recommendedName>
        <fullName evidence="4">C3HC-type domain-containing protein</fullName>
    </recommendedName>
</protein>
<dbReference type="GO" id="GO:0008270">
    <property type="term" value="F:zinc ion binding"/>
    <property type="evidence" value="ECO:0007669"/>
    <property type="project" value="InterPro"/>
</dbReference>